<evidence type="ECO:0000256" key="2">
    <source>
        <dbReference type="ARBA" id="ARBA00023157"/>
    </source>
</evidence>
<feature type="domain" description="Thioredoxin" evidence="4">
    <location>
        <begin position="74"/>
        <end position="195"/>
    </location>
</feature>
<dbReference type="Gene3D" id="3.40.30.10">
    <property type="entry name" value="Glutaredoxin"/>
    <property type="match status" value="1"/>
</dbReference>
<keyword evidence="1" id="KW-0813">Transport</keyword>
<dbReference type="PROSITE" id="PS51352">
    <property type="entry name" value="THIOREDOXIN_2"/>
    <property type="match status" value="1"/>
</dbReference>
<dbReference type="CDD" id="cd02947">
    <property type="entry name" value="TRX_family"/>
    <property type="match status" value="1"/>
</dbReference>
<sequence length="195" mass="22634">MSVLSPNPQIPYREFRQKSHQIWSTGGGILLLNLQKPNGFGFGRKRRGELEKKKKKKEWRIDGSSSWSDHLPRLSSSSSAEMMELIEDCEMLDHTLTQAKLLSKPIIIDWMAAWCRKCIYLEPKLEKMAAEYESKVKFYRVDVNKAPKALVKRGNISKMPTIQLWEDGEMRAEVIGGHKAWLVIEEVREMIQKFI</sequence>
<keyword evidence="3" id="KW-0676">Redox-active center</keyword>
<dbReference type="AlphaFoldDB" id="A0A484LCP1"/>
<evidence type="ECO:0000256" key="3">
    <source>
        <dbReference type="ARBA" id="ARBA00023284"/>
    </source>
</evidence>
<protein>
    <recommendedName>
        <fullName evidence="4">Thioredoxin domain-containing protein</fullName>
    </recommendedName>
</protein>
<dbReference type="InterPro" id="IPR013766">
    <property type="entry name" value="Thioredoxin_domain"/>
</dbReference>
<dbReference type="FunFam" id="3.40.30.10:FF:000245">
    <property type="entry name" value="Thioredoxin"/>
    <property type="match status" value="1"/>
</dbReference>
<dbReference type="EMBL" id="OOIL02001316">
    <property type="protein sequence ID" value="VFQ74117.1"/>
    <property type="molecule type" value="Genomic_DNA"/>
</dbReference>
<evidence type="ECO:0000256" key="1">
    <source>
        <dbReference type="ARBA" id="ARBA00022982"/>
    </source>
</evidence>
<dbReference type="OrthoDB" id="2121326at2759"/>
<dbReference type="Proteomes" id="UP000595140">
    <property type="component" value="Unassembled WGS sequence"/>
</dbReference>
<evidence type="ECO:0000313" key="6">
    <source>
        <dbReference type="Proteomes" id="UP000595140"/>
    </source>
</evidence>
<reference evidence="5 6" key="1">
    <citation type="submission" date="2018-04" db="EMBL/GenBank/DDBJ databases">
        <authorList>
            <person name="Vogel A."/>
        </authorList>
    </citation>
    <scope>NUCLEOTIDE SEQUENCE [LARGE SCALE GENOMIC DNA]</scope>
</reference>
<dbReference type="SUPFAM" id="SSF52833">
    <property type="entry name" value="Thioredoxin-like"/>
    <property type="match status" value="1"/>
</dbReference>
<name>A0A484LCP1_9ASTE</name>
<dbReference type="GO" id="GO:0009570">
    <property type="term" value="C:chloroplast stroma"/>
    <property type="evidence" value="ECO:0007669"/>
    <property type="project" value="InterPro"/>
</dbReference>
<accession>A0A484LCP1</accession>
<evidence type="ECO:0000259" key="4">
    <source>
        <dbReference type="PROSITE" id="PS51352"/>
    </source>
</evidence>
<organism evidence="5 6">
    <name type="scientific">Cuscuta campestris</name>
    <dbReference type="NCBI Taxonomy" id="132261"/>
    <lineage>
        <taxon>Eukaryota</taxon>
        <taxon>Viridiplantae</taxon>
        <taxon>Streptophyta</taxon>
        <taxon>Embryophyta</taxon>
        <taxon>Tracheophyta</taxon>
        <taxon>Spermatophyta</taxon>
        <taxon>Magnoliopsida</taxon>
        <taxon>eudicotyledons</taxon>
        <taxon>Gunneridae</taxon>
        <taxon>Pentapetalae</taxon>
        <taxon>asterids</taxon>
        <taxon>lamiids</taxon>
        <taxon>Solanales</taxon>
        <taxon>Convolvulaceae</taxon>
        <taxon>Cuscuteae</taxon>
        <taxon>Cuscuta</taxon>
        <taxon>Cuscuta subgen. Grammica</taxon>
        <taxon>Cuscuta sect. Cleistogrammica</taxon>
    </lineage>
</organism>
<proteinExistence type="predicted"/>
<gene>
    <name evidence="5" type="ORF">CCAM_LOCUS15893</name>
</gene>
<keyword evidence="2" id="KW-1015">Disulfide bond</keyword>
<dbReference type="InterPro" id="IPR036249">
    <property type="entry name" value="Thioredoxin-like_sf"/>
</dbReference>
<keyword evidence="6" id="KW-1185">Reference proteome</keyword>
<keyword evidence="1" id="KW-0249">Electron transport</keyword>
<evidence type="ECO:0000313" key="5">
    <source>
        <dbReference type="EMBL" id="VFQ74117.1"/>
    </source>
</evidence>
<dbReference type="InterPro" id="IPR044253">
    <property type="entry name" value="WCRKC1/2"/>
</dbReference>
<dbReference type="PANTHER" id="PTHR47192">
    <property type="entry name" value="THIOREDOXIN-LIKE 3-2, CHLOROPLASTIC"/>
    <property type="match status" value="1"/>
</dbReference>
<dbReference type="PANTHER" id="PTHR47192:SF3">
    <property type="entry name" value="THIOREDOXIN-LIKE 3-1, CHLOROPLASTIC"/>
    <property type="match status" value="1"/>
</dbReference>
<dbReference type="Pfam" id="PF00085">
    <property type="entry name" value="Thioredoxin"/>
    <property type="match status" value="1"/>
</dbReference>